<dbReference type="GO" id="GO:0005737">
    <property type="term" value="C:cytoplasm"/>
    <property type="evidence" value="ECO:0007669"/>
    <property type="project" value="TreeGrafter"/>
</dbReference>
<dbReference type="Gene3D" id="3.40.1390.30">
    <property type="entry name" value="NIF3 (NGG1p interacting factor 3)-like"/>
    <property type="match status" value="1"/>
</dbReference>
<dbReference type="PIRSF" id="PIRSF037489">
    <property type="entry name" value="UCP037489_NIF3_YqfO"/>
    <property type="match status" value="1"/>
</dbReference>
<evidence type="ECO:0000256" key="5">
    <source>
        <dbReference type="PIRNR" id="PIRNR037489"/>
    </source>
</evidence>
<evidence type="ECO:0000313" key="8">
    <source>
        <dbReference type="Proteomes" id="UP000679691"/>
    </source>
</evidence>
<dbReference type="EMBL" id="JAGKSB010000014">
    <property type="protein sequence ID" value="MBP3944204.1"/>
    <property type="molecule type" value="Genomic_DNA"/>
</dbReference>
<feature type="binding site" evidence="6">
    <location>
        <position position="64"/>
    </location>
    <ligand>
        <name>a divalent metal cation</name>
        <dbReference type="ChEBI" id="CHEBI:60240"/>
        <label>2</label>
    </ligand>
</feature>
<dbReference type="AlphaFoldDB" id="A0A8T4HBQ3"/>
<feature type="binding site" evidence="6">
    <location>
        <position position="332"/>
    </location>
    <ligand>
        <name>a divalent metal cation</name>
        <dbReference type="ChEBI" id="CHEBI:60240"/>
        <label>1</label>
    </ligand>
</feature>
<dbReference type="RefSeq" id="WP_353547710.1">
    <property type="nucleotide sequence ID" value="NZ_JAGKSB010000014.1"/>
</dbReference>
<reference evidence="7" key="1">
    <citation type="submission" date="2021-03" db="EMBL/GenBank/DDBJ databases">
        <authorList>
            <person name="Lu T."/>
            <person name="Wang Q."/>
            <person name="Han X."/>
        </authorList>
    </citation>
    <scope>NUCLEOTIDE SEQUENCE</scope>
    <source>
        <strain evidence="7">WQ 2009</strain>
    </source>
</reference>
<keyword evidence="4 5" id="KW-0479">Metal-binding</keyword>
<name>A0A8T4HBQ3_9SPHI</name>
<evidence type="ECO:0000313" key="7">
    <source>
        <dbReference type="EMBL" id="MBP3944204.1"/>
    </source>
</evidence>
<organism evidence="7 8">
    <name type="scientific">Rhinopithecimicrobium faecis</name>
    <dbReference type="NCBI Taxonomy" id="2820698"/>
    <lineage>
        <taxon>Bacteria</taxon>
        <taxon>Pseudomonadati</taxon>
        <taxon>Bacteroidota</taxon>
        <taxon>Sphingobacteriia</taxon>
        <taxon>Sphingobacteriales</taxon>
        <taxon>Sphingobacteriaceae</taxon>
        <taxon>Rhinopithecimicrobium</taxon>
    </lineage>
</organism>
<dbReference type="InterPro" id="IPR036069">
    <property type="entry name" value="DUF34/NIF3_sf"/>
</dbReference>
<dbReference type="InterPro" id="IPR015867">
    <property type="entry name" value="N-reg_PII/ATP_PRibTrfase_C"/>
</dbReference>
<sequence>MKIKDITTYLEQIAPLQYQESYDNSGLLVGRGNTEVRKVLVSLDCTEDVVEEAIQRGCNLIISHHPIVFKGLKRFNGSNYIERTVIKAIQHDIALYAIHTNLDAVLGGVNTKISDKLGLQNQAILAPKSDLLQKLVVFVPRAHVDSVRAALFAAGAGDIGIHYEECSFNSAGYGTFKAKPGAEPFVGEIGEQHREEETRIEVVFPKHQARRILVAMYEAHPYEEVAYQVTALSNKLQEVGAGMIGNLPEPMSELEFLAHLKKELQVEVIRHTALTGSKVTRVAVCGGSGGFLLDAAKASGADFFVTADYKYHEFFDAEEQLVIADIGHYESEQFTQELIQDLVKQKFSELEVLLTQVSTNPVHYYYS</sequence>
<accession>A0A8T4HBQ3</accession>
<dbReference type="Gene3D" id="3.30.70.120">
    <property type="match status" value="1"/>
</dbReference>
<evidence type="ECO:0000256" key="2">
    <source>
        <dbReference type="ARBA" id="ARBA00011643"/>
    </source>
</evidence>
<comment type="caution">
    <text evidence="7">The sequence shown here is derived from an EMBL/GenBank/DDBJ whole genome shotgun (WGS) entry which is preliminary data.</text>
</comment>
<dbReference type="Pfam" id="PF01784">
    <property type="entry name" value="DUF34_NIF3"/>
    <property type="match status" value="1"/>
</dbReference>
<keyword evidence="8" id="KW-1185">Reference proteome</keyword>
<protein>
    <recommendedName>
        <fullName evidence="3 5">GTP cyclohydrolase 1 type 2 homolog</fullName>
    </recommendedName>
</protein>
<feature type="binding site" evidence="6">
    <location>
        <position position="328"/>
    </location>
    <ligand>
        <name>a divalent metal cation</name>
        <dbReference type="ChEBI" id="CHEBI:60240"/>
        <label>1</label>
    </ligand>
</feature>
<evidence type="ECO:0000256" key="6">
    <source>
        <dbReference type="PIRSR" id="PIRSR602678-1"/>
    </source>
</evidence>
<dbReference type="GO" id="GO:0046872">
    <property type="term" value="F:metal ion binding"/>
    <property type="evidence" value="ECO:0007669"/>
    <property type="project" value="UniProtKB-UniRule"/>
</dbReference>
<dbReference type="InterPro" id="IPR002678">
    <property type="entry name" value="DUF34/NIF3"/>
</dbReference>
<evidence type="ECO:0000256" key="3">
    <source>
        <dbReference type="ARBA" id="ARBA00022112"/>
    </source>
</evidence>
<dbReference type="FunFam" id="3.40.1390.30:FF:000001">
    <property type="entry name" value="GTP cyclohydrolase 1 type 2"/>
    <property type="match status" value="1"/>
</dbReference>
<feature type="binding site" evidence="6">
    <location>
        <position position="65"/>
    </location>
    <ligand>
        <name>a divalent metal cation</name>
        <dbReference type="ChEBI" id="CHEBI:60240"/>
        <label>1</label>
    </ligand>
</feature>
<evidence type="ECO:0000256" key="4">
    <source>
        <dbReference type="ARBA" id="ARBA00022723"/>
    </source>
</evidence>
<dbReference type="SUPFAM" id="SSF102705">
    <property type="entry name" value="NIF3 (NGG1p interacting factor 3)-like"/>
    <property type="match status" value="1"/>
</dbReference>
<gene>
    <name evidence="7" type="ORF">J5U18_11675</name>
</gene>
<comment type="subunit">
    <text evidence="2">Homohexamer.</text>
</comment>
<dbReference type="FunFam" id="3.30.70.120:FF:000006">
    <property type="entry name" value="GTP cyclohydrolase 1 type 2 homolog"/>
    <property type="match status" value="1"/>
</dbReference>
<proteinExistence type="inferred from homology"/>
<feature type="binding site" evidence="6">
    <location>
        <position position="103"/>
    </location>
    <ligand>
        <name>a divalent metal cation</name>
        <dbReference type="ChEBI" id="CHEBI:60240"/>
        <label>1</label>
    </ligand>
</feature>
<comment type="similarity">
    <text evidence="1 5">Belongs to the GTP cyclohydrolase I type 2/NIF3 family.</text>
</comment>
<dbReference type="InterPro" id="IPR017221">
    <property type="entry name" value="DUF34/NIF3_bac"/>
</dbReference>
<dbReference type="NCBIfam" id="TIGR00486">
    <property type="entry name" value="YbgI_SA1388"/>
    <property type="match status" value="1"/>
</dbReference>
<dbReference type="PANTHER" id="PTHR13799">
    <property type="entry name" value="NGG1 INTERACTING FACTOR 3"/>
    <property type="match status" value="1"/>
</dbReference>
<dbReference type="PANTHER" id="PTHR13799:SF14">
    <property type="entry name" value="GTP CYCLOHYDROLASE 1 TYPE 2 HOMOLOG"/>
    <property type="match status" value="1"/>
</dbReference>
<evidence type="ECO:0000256" key="1">
    <source>
        <dbReference type="ARBA" id="ARBA00006964"/>
    </source>
</evidence>
<dbReference type="Proteomes" id="UP000679691">
    <property type="component" value="Unassembled WGS sequence"/>
</dbReference>